<dbReference type="Gene3D" id="3.40.50.1910">
    <property type="match status" value="1"/>
</dbReference>
<evidence type="ECO:0000313" key="3">
    <source>
        <dbReference type="Proteomes" id="UP000318571"/>
    </source>
</evidence>
<dbReference type="InterPro" id="IPR001619">
    <property type="entry name" value="Sec1-like"/>
</dbReference>
<evidence type="ECO:0000256" key="1">
    <source>
        <dbReference type="ARBA" id="ARBA00009884"/>
    </source>
</evidence>
<dbReference type="GO" id="GO:0016192">
    <property type="term" value="P:vesicle-mediated transport"/>
    <property type="evidence" value="ECO:0007669"/>
    <property type="project" value="InterPro"/>
</dbReference>
<organism evidence="2 3">
    <name type="scientific">Tigriopus californicus</name>
    <name type="common">Marine copepod</name>
    <dbReference type="NCBI Taxonomy" id="6832"/>
    <lineage>
        <taxon>Eukaryota</taxon>
        <taxon>Metazoa</taxon>
        <taxon>Ecdysozoa</taxon>
        <taxon>Arthropoda</taxon>
        <taxon>Crustacea</taxon>
        <taxon>Multicrustacea</taxon>
        <taxon>Hexanauplia</taxon>
        <taxon>Copepoda</taxon>
        <taxon>Harpacticoida</taxon>
        <taxon>Harpacticidae</taxon>
        <taxon>Tigriopus</taxon>
    </lineage>
</organism>
<comment type="similarity">
    <text evidence="1">Belongs to the STXBP/unc-18/SEC1 family.</text>
</comment>
<proteinExistence type="inferred from homology"/>
<dbReference type="Proteomes" id="UP000318571">
    <property type="component" value="Chromosome 8"/>
</dbReference>
<dbReference type="EMBL" id="VCGU01000459">
    <property type="protein sequence ID" value="TRY61659.1"/>
    <property type="molecule type" value="Genomic_DNA"/>
</dbReference>
<dbReference type="InterPro" id="IPR036045">
    <property type="entry name" value="Sec1-like_sf"/>
</dbReference>
<dbReference type="InterPro" id="IPR027482">
    <property type="entry name" value="Sec1-like_dom2"/>
</dbReference>
<reference evidence="2 3" key="1">
    <citation type="journal article" date="2018" name="Nat. Ecol. Evol.">
        <title>Genomic signatures of mitonuclear coevolution across populations of Tigriopus californicus.</title>
        <authorList>
            <person name="Barreto F.S."/>
            <person name="Watson E.T."/>
            <person name="Lima T.G."/>
            <person name="Willett C.S."/>
            <person name="Edmands S."/>
            <person name="Li W."/>
            <person name="Burton R.S."/>
        </authorList>
    </citation>
    <scope>NUCLEOTIDE SEQUENCE [LARGE SCALE GENOMIC DNA]</scope>
    <source>
        <strain evidence="2 3">San Diego</strain>
    </source>
</reference>
<gene>
    <name evidence="2" type="ORF">TCAL_13536</name>
</gene>
<dbReference type="OMA" id="DHEATEC"/>
<comment type="caution">
    <text evidence="2">The sequence shown here is derived from an EMBL/GenBank/DDBJ whole genome shotgun (WGS) entry which is preliminary data.</text>
</comment>
<dbReference type="AlphaFoldDB" id="A0A553N8D0"/>
<evidence type="ECO:0008006" key="4">
    <source>
        <dbReference type="Google" id="ProtNLM"/>
    </source>
</evidence>
<dbReference type="STRING" id="6832.A0A553N8D0"/>
<accession>A0A553N8D0</accession>
<dbReference type="PANTHER" id="PTHR11679">
    <property type="entry name" value="VESICLE PROTEIN SORTING-ASSOCIATED"/>
    <property type="match status" value="1"/>
</dbReference>
<sequence length="525" mass="59148">MGNTNYTCEVLHIPFHTLPLTHDFFMLPSFSDIFPIFNYTSADGKRIGPQGPSSISDYHASNNYQSNVEWSLDHLPCDLQFKAMEFVQALDSILQTLDVKEDIFTIGRFSKVVGEQLESLTSGKLRRKGTTRKVSIILVDRTLDMVTPCDCHFQVALDEIRASLPQFPGHEVDVQVDMKDTGYMFGNCVGGCLFDLKLNERQNHSLNDLIVKDMLSCQKSTREALKSVLNNSDDDDDFNSQDALSKFAEDPVEIEKHLHLVQRAQAMTNANCEKIIKRFEVLREIQAKFKKSMSNRQELLDNLPFLTKMIRLRRTSGISLDDILLLTTFLYALLPSDVSFFEEDEDRLQSALSEALISDQNHLSDILATIFAGQKLNEVLAYQVVKNIFVKLKALSKVKDGQNHTLKVQSQENLSESSQTSYLEKLALNLFSEDRRNIPDLQHITGGLGSMLKSGISLLGVKINTIHPRENPTIIIFVIGGITASEVRQIQQIAAARSKAKLWIGSTKMAGPWDSLRSLFIQDKL</sequence>
<name>A0A553N8D0_TIGCA</name>
<evidence type="ECO:0000313" key="2">
    <source>
        <dbReference type="EMBL" id="TRY61659.1"/>
    </source>
</evidence>
<keyword evidence="3" id="KW-1185">Reference proteome</keyword>
<dbReference type="SUPFAM" id="SSF56815">
    <property type="entry name" value="Sec1/munc18-like (SM) proteins"/>
    <property type="match status" value="1"/>
</dbReference>
<protein>
    <recommendedName>
        <fullName evidence="4">Sec1 family domain-containing protein 2</fullName>
    </recommendedName>
</protein>